<accession>A0A8X6KLJ0</accession>
<name>A0A8X6KLJ0_9ARAC</name>
<dbReference type="EMBL" id="BMAV01027294">
    <property type="protein sequence ID" value="GFS57903.1"/>
    <property type="molecule type" value="Genomic_DNA"/>
</dbReference>
<comment type="caution">
    <text evidence="2">The sequence shown here is derived from an EMBL/GenBank/DDBJ whole genome shotgun (WGS) entry which is preliminary data.</text>
</comment>
<keyword evidence="3" id="KW-1185">Reference proteome</keyword>
<dbReference type="Proteomes" id="UP000886998">
    <property type="component" value="Unassembled WGS sequence"/>
</dbReference>
<gene>
    <name evidence="2" type="ORF">TNIN_474281</name>
</gene>
<evidence type="ECO:0000313" key="2">
    <source>
        <dbReference type="EMBL" id="GFS57903.1"/>
    </source>
</evidence>
<sequence length="111" mass="13225">MPERRLGQRGKWLKDTLFKSIQRTFSHERVQSRIFLERDMLLAGIRSRASKKSVTWSLDEQSDESTARTKPKVEGWISSHSRKKCKDGSRILNHSRRHQFQIFPPSHREFF</sequence>
<proteinExistence type="predicted"/>
<evidence type="ECO:0000313" key="3">
    <source>
        <dbReference type="Proteomes" id="UP000886998"/>
    </source>
</evidence>
<dbReference type="AlphaFoldDB" id="A0A8X6KLJ0"/>
<evidence type="ECO:0000256" key="1">
    <source>
        <dbReference type="SAM" id="MobiDB-lite"/>
    </source>
</evidence>
<feature type="region of interest" description="Disordered" evidence="1">
    <location>
        <begin position="59"/>
        <end position="79"/>
    </location>
</feature>
<reference evidence="2" key="1">
    <citation type="submission" date="2020-08" db="EMBL/GenBank/DDBJ databases">
        <title>Multicomponent nature underlies the extraordinary mechanical properties of spider dragline silk.</title>
        <authorList>
            <person name="Kono N."/>
            <person name="Nakamura H."/>
            <person name="Mori M."/>
            <person name="Yoshida Y."/>
            <person name="Ohtoshi R."/>
            <person name="Malay A.D."/>
            <person name="Moran D.A.P."/>
            <person name="Tomita M."/>
            <person name="Numata K."/>
            <person name="Arakawa K."/>
        </authorList>
    </citation>
    <scope>NUCLEOTIDE SEQUENCE</scope>
</reference>
<protein>
    <submittedName>
        <fullName evidence="2">Uncharacterized protein</fullName>
    </submittedName>
</protein>
<organism evidence="2 3">
    <name type="scientific">Trichonephila inaurata madagascariensis</name>
    <dbReference type="NCBI Taxonomy" id="2747483"/>
    <lineage>
        <taxon>Eukaryota</taxon>
        <taxon>Metazoa</taxon>
        <taxon>Ecdysozoa</taxon>
        <taxon>Arthropoda</taxon>
        <taxon>Chelicerata</taxon>
        <taxon>Arachnida</taxon>
        <taxon>Araneae</taxon>
        <taxon>Araneomorphae</taxon>
        <taxon>Entelegynae</taxon>
        <taxon>Araneoidea</taxon>
        <taxon>Nephilidae</taxon>
        <taxon>Trichonephila</taxon>
        <taxon>Trichonephila inaurata</taxon>
    </lineage>
</organism>